<dbReference type="PANTHER" id="PTHR11228:SF34">
    <property type="entry name" value="TUNGSTEN-CONTAINING ALDEHYDE FERREDOXIN OXIDOREDUCTASE COFACTOR MODIFYING PROTEIN"/>
    <property type="match status" value="1"/>
</dbReference>
<dbReference type="SFLD" id="SFLDG01067">
    <property type="entry name" value="SPASM/twitch_domain_containing"/>
    <property type="match status" value="1"/>
</dbReference>
<dbReference type="Pfam" id="PF04055">
    <property type="entry name" value="Radical_SAM"/>
    <property type="match status" value="1"/>
</dbReference>
<dbReference type="Pfam" id="PF13186">
    <property type="entry name" value="SPASM"/>
    <property type="match status" value="1"/>
</dbReference>
<sequence length="349" mass="38732">MFSRPTTGTVIPQSINIELTNSCNLKCITCSHKYSNYKIGFMDPAKAKALIDSCAPHVRYICLTVLGETYLYPHLVEILDYIRQADPRIDISLATNATLPNTVPLTMSILDKVDHLMISMDGAAQTYSRVRNSDFDNFLGNLARISEAARPAGADIYLNFVVLEENYRELPEVVQIAHRYQVGLRLSPINLVSLPEKVWDGRIYRFYESEGFKAVLAETLALAQNLGVRIPSGPFTERPKRIHECIFLRDGFTVLWDGTVPLCCNTNHVGPSFGNAFDSGLIACVNSDLFNSVRNSALSGNVPQYCKRCGDYNYEQILAEYEAGLKAGAVTHAISHSTLTALLDAARRV</sequence>
<accession>A0ABX8J753</accession>
<evidence type="ECO:0000256" key="2">
    <source>
        <dbReference type="ARBA" id="ARBA00022485"/>
    </source>
</evidence>
<dbReference type="InterPro" id="IPR034391">
    <property type="entry name" value="AdoMet-like_SPASM_containing"/>
</dbReference>
<dbReference type="InterPro" id="IPR050377">
    <property type="entry name" value="Radical_SAM_PqqE_MftC-like"/>
</dbReference>
<keyword evidence="2" id="KW-0479">Metal-binding</keyword>
<gene>
    <name evidence="4" type="ORF">KP004_00170</name>
</gene>
<dbReference type="CDD" id="cd21109">
    <property type="entry name" value="SPASM"/>
    <property type="match status" value="1"/>
</dbReference>
<keyword evidence="2" id="KW-0411">Iron-sulfur</keyword>
<evidence type="ECO:0000256" key="1">
    <source>
        <dbReference type="ARBA" id="ARBA00001966"/>
    </source>
</evidence>
<evidence type="ECO:0000313" key="5">
    <source>
        <dbReference type="Proteomes" id="UP000683557"/>
    </source>
</evidence>
<dbReference type="EMBL" id="CP076723">
    <property type="protein sequence ID" value="QWV93643.1"/>
    <property type="molecule type" value="Genomic_DNA"/>
</dbReference>
<keyword evidence="5" id="KW-1185">Reference proteome</keyword>
<dbReference type="InterPro" id="IPR007197">
    <property type="entry name" value="rSAM"/>
</dbReference>
<evidence type="ECO:0000259" key="3">
    <source>
        <dbReference type="PROSITE" id="PS51918"/>
    </source>
</evidence>
<feature type="domain" description="Radical SAM core" evidence="3">
    <location>
        <begin position="9"/>
        <end position="229"/>
    </location>
</feature>
<dbReference type="Proteomes" id="UP000683557">
    <property type="component" value="Chromosome"/>
</dbReference>
<keyword evidence="2" id="KW-0408">Iron</keyword>
<dbReference type="PROSITE" id="PS51918">
    <property type="entry name" value="RADICAL_SAM"/>
    <property type="match status" value="1"/>
</dbReference>
<keyword evidence="2" id="KW-0004">4Fe-4S</keyword>
<name>A0ABX8J753_9BACT</name>
<dbReference type="PANTHER" id="PTHR11228">
    <property type="entry name" value="RADICAL SAM DOMAIN PROTEIN"/>
    <property type="match status" value="1"/>
</dbReference>
<evidence type="ECO:0000313" key="4">
    <source>
        <dbReference type="EMBL" id="QWV93643.1"/>
    </source>
</evidence>
<proteinExistence type="predicted"/>
<dbReference type="RefSeq" id="WP_216800399.1">
    <property type="nucleotide sequence ID" value="NZ_CP076723.1"/>
</dbReference>
<protein>
    <submittedName>
        <fullName evidence="4">Radical SAM protein</fullName>
    </submittedName>
</protein>
<dbReference type="InterPro" id="IPR023885">
    <property type="entry name" value="4Fe4S-binding_SPASM_dom"/>
</dbReference>
<comment type="cofactor">
    <cofactor evidence="1">
        <name>[4Fe-4S] cluster</name>
        <dbReference type="ChEBI" id="CHEBI:49883"/>
    </cofactor>
</comment>
<dbReference type="SFLD" id="SFLDS00029">
    <property type="entry name" value="Radical_SAM"/>
    <property type="match status" value="1"/>
</dbReference>
<organism evidence="4 5">
    <name type="scientific">Geomonas oryzisoli</name>
    <dbReference type="NCBI Taxonomy" id="2847992"/>
    <lineage>
        <taxon>Bacteria</taxon>
        <taxon>Pseudomonadati</taxon>
        <taxon>Thermodesulfobacteriota</taxon>
        <taxon>Desulfuromonadia</taxon>
        <taxon>Geobacterales</taxon>
        <taxon>Geobacteraceae</taxon>
        <taxon>Geomonas</taxon>
    </lineage>
</organism>
<dbReference type="SFLD" id="SFLDG01387">
    <property type="entry name" value="BtrN-like_SPASM_domain_contain"/>
    <property type="match status" value="1"/>
</dbReference>
<dbReference type="CDD" id="cd01335">
    <property type="entry name" value="Radical_SAM"/>
    <property type="match status" value="1"/>
</dbReference>
<reference evidence="4 5" key="1">
    <citation type="submission" date="2021-06" db="EMBL/GenBank/DDBJ databases">
        <title>Gemonas diversity in paddy soil.</title>
        <authorList>
            <person name="Liu G."/>
        </authorList>
    </citation>
    <scope>NUCLEOTIDE SEQUENCE [LARGE SCALE GENOMIC DNA]</scope>
    <source>
        <strain evidence="4 5">RG10</strain>
    </source>
</reference>